<protein>
    <submittedName>
        <fullName evidence="2">Uncharacterized protein</fullName>
    </submittedName>
</protein>
<proteinExistence type="predicted"/>
<feature type="chain" id="PRO_5029875124" evidence="1">
    <location>
        <begin position="20"/>
        <end position="203"/>
    </location>
</feature>
<organism evidence="2 3">
    <name type="scientific">Perkinsus chesapeaki</name>
    <name type="common">Clam parasite</name>
    <name type="synonym">Perkinsus andrewsi</name>
    <dbReference type="NCBI Taxonomy" id="330153"/>
    <lineage>
        <taxon>Eukaryota</taxon>
        <taxon>Sar</taxon>
        <taxon>Alveolata</taxon>
        <taxon>Perkinsozoa</taxon>
        <taxon>Perkinsea</taxon>
        <taxon>Perkinsida</taxon>
        <taxon>Perkinsidae</taxon>
        <taxon>Perkinsus</taxon>
    </lineage>
</organism>
<comment type="caution">
    <text evidence="2">The sequence shown here is derived from an EMBL/GenBank/DDBJ whole genome shotgun (WGS) entry which is preliminary data.</text>
</comment>
<feature type="signal peptide" evidence="1">
    <location>
        <begin position="1"/>
        <end position="19"/>
    </location>
</feature>
<dbReference type="EMBL" id="JAAPAO010000160">
    <property type="protein sequence ID" value="KAF4670036.1"/>
    <property type="molecule type" value="Genomic_DNA"/>
</dbReference>
<sequence length="203" mass="22889">MRFSSIWLVLAGQASLTATAQTVGRYVYDQPGAYTLAFDIYENKVAYVIFATGGNFPREGPYPLVEHDSATYTLDFSGTHDGARHLHNVIHNMYPKLKPRDDDLKLVIFSSRDRADVGLASQRLTLTRYGFKLVEGTFKYVEGDPSDPTLYFQYDIRADGRLGLQIGCMSRTPRMPYVLQENEHALPYRSYDVKPYGGSAPLD</sequence>
<dbReference type="AlphaFoldDB" id="A0A7J6MF32"/>
<keyword evidence="3" id="KW-1185">Reference proteome</keyword>
<evidence type="ECO:0000256" key="1">
    <source>
        <dbReference type="SAM" id="SignalP"/>
    </source>
</evidence>
<gene>
    <name evidence="2" type="ORF">FOL47_002267</name>
</gene>
<evidence type="ECO:0000313" key="3">
    <source>
        <dbReference type="Proteomes" id="UP000591131"/>
    </source>
</evidence>
<evidence type="ECO:0000313" key="2">
    <source>
        <dbReference type="EMBL" id="KAF4670036.1"/>
    </source>
</evidence>
<reference evidence="2 3" key="1">
    <citation type="submission" date="2020-04" db="EMBL/GenBank/DDBJ databases">
        <title>Perkinsus chesapeaki whole genome sequence.</title>
        <authorList>
            <person name="Bogema D.R."/>
        </authorList>
    </citation>
    <scope>NUCLEOTIDE SEQUENCE [LARGE SCALE GENOMIC DNA]</scope>
    <source>
        <strain evidence="2">ATCC PRA-425</strain>
    </source>
</reference>
<keyword evidence="1" id="KW-0732">Signal</keyword>
<accession>A0A7J6MF32</accession>
<dbReference type="Proteomes" id="UP000591131">
    <property type="component" value="Unassembled WGS sequence"/>
</dbReference>
<name>A0A7J6MF32_PERCH</name>